<dbReference type="AlphaFoldDB" id="A0A1G8RZ84"/>
<evidence type="ECO:0000313" key="1">
    <source>
        <dbReference type="EMBL" id="SDJ22278.1"/>
    </source>
</evidence>
<accession>A0A1G8RZ84</accession>
<organism evidence="1 2">
    <name type="scientific">Paenibacillus typhae</name>
    <dbReference type="NCBI Taxonomy" id="1174501"/>
    <lineage>
        <taxon>Bacteria</taxon>
        <taxon>Bacillati</taxon>
        <taxon>Bacillota</taxon>
        <taxon>Bacilli</taxon>
        <taxon>Bacillales</taxon>
        <taxon>Paenibacillaceae</taxon>
        <taxon>Paenibacillus</taxon>
    </lineage>
</organism>
<dbReference type="OrthoDB" id="2656770at2"/>
<gene>
    <name evidence="1" type="ORF">SAMN05216192_113100</name>
</gene>
<keyword evidence="2" id="KW-1185">Reference proteome</keyword>
<dbReference type="Proteomes" id="UP000199050">
    <property type="component" value="Unassembled WGS sequence"/>
</dbReference>
<protein>
    <submittedName>
        <fullName evidence="1">Uncharacterized protein</fullName>
    </submittedName>
</protein>
<sequence length="61" mass="7274">MLEVLKELKNRVIGYWQPEVASGEDDYLNMEYTVQRHLHTPQPVSPLTYEEQSRIKSIIYH</sequence>
<reference evidence="2" key="1">
    <citation type="submission" date="2016-10" db="EMBL/GenBank/DDBJ databases">
        <authorList>
            <person name="Varghese N."/>
            <person name="Submissions S."/>
        </authorList>
    </citation>
    <scope>NUCLEOTIDE SEQUENCE [LARGE SCALE GENOMIC DNA]</scope>
    <source>
        <strain evidence="2">CGMCC 1.11012</strain>
    </source>
</reference>
<dbReference type="RefSeq" id="WP_090714926.1">
    <property type="nucleotide sequence ID" value="NZ_CBCSKY010000041.1"/>
</dbReference>
<evidence type="ECO:0000313" key="2">
    <source>
        <dbReference type="Proteomes" id="UP000199050"/>
    </source>
</evidence>
<dbReference type="EMBL" id="FNDX01000013">
    <property type="protein sequence ID" value="SDJ22278.1"/>
    <property type="molecule type" value="Genomic_DNA"/>
</dbReference>
<name>A0A1G8RZ84_9BACL</name>
<proteinExistence type="predicted"/>